<dbReference type="Proteomes" id="UP000652219">
    <property type="component" value="Unassembled WGS sequence"/>
</dbReference>
<dbReference type="AlphaFoldDB" id="A0A8H6J7M2"/>
<comment type="caution">
    <text evidence="2">The sequence shown here is derived from an EMBL/GenBank/DDBJ whole genome shotgun (WGS) entry which is preliminary data.</text>
</comment>
<feature type="region of interest" description="Disordered" evidence="1">
    <location>
        <begin position="102"/>
        <end position="151"/>
    </location>
</feature>
<sequence>MSAYDVGGEYTRAEDPTTTNATTTTTTTDHSHFYRIAPHRTAPHRTAPHRTAPHRTDNKPETGDSPTPPPSSCRRRDLSVRLYLMHLALMLAADVPVVQHCSSSSRRCPTSGRDREAVSLHEPGRLVPPIGTPDAAMAAARPAESTQPTRR</sequence>
<keyword evidence="3" id="KW-1185">Reference proteome</keyword>
<gene>
    <name evidence="2" type="ORF">CSOJ01_07837</name>
</gene>
<feature type="compositionally biased region" description="Basic and acidic residues" evidence="1">
    <location>
        <begin position="112"/>
        <end position="124"/>
    </location>
</feature>
<evidence type="ECO:0000256" key="1">
    <source>
        <dbReference type="SAM" id="MobiDB-lite"/>
    </source>
</evidence>
<reference evidence="2 3" key="1">
    <citation type="journal article" date="2020" name="Phytopathology">
        <title>Genome Sequence Resources of Colletotrichum truncatum, C. plurivorum, C. musicola, and C. sojae: Four Species Pathogenic to Soybean (Glycine max).</title>
        <authorList>
            <person name="Rogerio F."/>
            <person name="Boufleur T.R."/>
            <person name="Ciampi-Guillardi M."/>
            <person name="Sukno S.A."/>
            <person name="Thon M.R."/>
            <person name="Massola Junior N.S."/>
            <person name="Baroncelli R."/>
        </authorList>
    </citation>
    <scope>NUCLEOTIDE SEQUENCE [LARGE SCALE GENOMIC DNA]</scope>
    <source>
        <strain evidence="2 3">LFN0009</strain>
    </source>
</reference>
<protein>
    <submittedName>
        <fullName evidence="2">Uncharacterized protein</fullName>
    </submittedName>
</protein>
<organism evidence="2 3">
    <name type="scientific">Colletotrichum sojae</name>
    <dbReference type="NCBI Taxonomy" id="2175907"/>
    <lineage>
        <taxon>Eukaryota</taxon>
        <taxon>Fungi</taxon>
        <taxon>Dikarya</taxon>
        <taxon>Ascomycota</taxon>
        <taxon>Pezizomycotina</taxon>
        <taxon>Sordariomycetes</taxon>
        <taxon>Hypocreomycetidae</taxon>
        <taxon>Glomerellales</taxon>
        <taxon>Glomerellaceae</taxon>
        <taxon>Colletotrichum</taxon>
        <taxon>Colletotrichum orchidearum species complex</taxon>
    </lineage>
</organism>
<accession>A0A8H6J7M2</accession>
<evidence type="ECO:0000313" key="2">
    <source>
        <dbReference type="EMBL" id="KAF6807987.1"/>
    </source>
</evidence>
<feature type="compositionally biased region" description="Low complexity" evidence="1">
    <location>
        <begin position="17"/>
        <end position="28"/>
    </location>
</feature>
<name>A0A8H6J7M2_9PEZI</name>
<dbReference type="EMBL" id="WIGN01000126">
    <property type="protein sequence ID" value="KAF6807987.1"/>
    <property type="molecule type" value="Genomic_DNA"/>
</dbReference>
<feature type="region of interest" description="Disordered" evidence="1">
    <location>
        <begin position="1"/>
        <end position="75"/>
    </location>
</feature>
<feature type="compositionally biased region" description="Basic residues" evidence="1">
    <location>
        <begin position="37"/>
        <end position="53"/>
    </location>
</feature>
<evidence type="ECO:0000313" key="3">
    <source>
        <dbReference type="Proteomes" id="UP000652219"/>
    </source>
</evidence>
<proteinExistence type="predicted"/>